<dbReference type="Proteomes" id="UP001141259">
    <property type="component" value="Unassembled WGS sequence"/>
</dbReference>
<organism evidence="5 6">
    <name type="scientific">Umezawaea endophytica</name>
    <dbReference type="NCBI Taxonomy" id="1654476"/>
    <lineage>
        <taxon>Bacteria</taxon>
        <taxon>Bacillati</taxon>
        <taxon>Actinomycetota</taxon>
        <taxon>Actinomycetes</taxon>
        <taxon>Pseudonocardiales</taxon>
        <taxon>Pseudonocardiaceae</taxon>
        <taxon>Umezawaea</taxon>
    </lineage>
</organism>
<dbReference type="GO" id="GO:0005737">
    <property type="term" value="C:cytoplasm"/>
    <property type="evidence" value="ECO:0007669"/>
    <property type="project" value="TreeGrafter"/>
</dbReference>
<reference evidence="5" key="1">
    <citation type="submission" date="2022-08" db="EMBL/GenBank/DDBJ databases">
        <authorList>
            <person name="Tistechok S."/>
            <person name="Samborskyy M."/>
            <person name="Roman I."/>
        </authorList>
    </citation>
    <scope>NUCLEOTIDE SEQUENCE</scope>
    <source>
        <strain evidence="5">DSM 103496</strain>
    </source>
</reference>
<dbReference type="RefSeq" id="WP_259625076.1">
    <property type="nucleotide sequence ID" value="NZ_JANYMP010000010.1"/>
</dbReference>
<evidence type="ECO:0000313" key="5">
    <source>
        <dbReference type="EMBL" id="MCS7479581.1"/>
    </source>
</evidence>
<accession>A0A9X3AGG0</accession>
<dbReference type="Pfam" id="PF13302">
    <property type="entry name" value="Acetyltransf_3"/>
    <property type="match status" value="1"/>
</dbReference>
<dbReference type="PROSITE" id="PS51186">
    <property type="entry name" value="GNAT"/>
    <property type="match status" value="1"/>
</dbReference>
<dbReference type="SUPFAM" id="SSF55729">
    <property type="entry name" value="Acyl-CoA N-acyltransferases (Nat)"/>
    <property type="match status" value="1"/>
</dbReference>
<dbReference type="Gene3D" id="3.40.630.30">
    <property type="match status" value="1"/>
</dbReference>
<dbReference type="GO" id="GO:0008999">
    <property type="term" value="F:protein-N-terminal-alanine acetyltransferase activity"/>
    <property type="evidence" value="ECO:0007669"/>
    <property type="project" value="TreeGrafter"/>
</dbReference>
<evidence type="ECO:0000256" key="2">
    <source>
        <dbReference type="ARBA" id="ARBA00023315"/>
    </source>
</evidence>
<comment type="similarity">
    <text evidence="3">Belongs to the acetyltransferase family. RimJ subfamily.</text>
</comment>
<dbReference type="InterPro" id="IPR016181">
    <property type="entry name" value="Acyl_CoA_acyltransferase"/>
</dbReference>
<protein>
    <submittedName>
        <fullName evidence="5">GNAT family N-acetyltransferase</fullName>
    </submittedName>
</protein>
<dbReference type="EMBL" id="JANYMP010000010">
    <property type="protein sequence ID" value="MCS7479581.1"/>
    <property type="molecule type" value="Genomic_DNA"/>
</dbReference>
<gene>
    <name evidence="5" type="ORF">NZH93_22195</name>
</gene>
<keyword evidence="2" id="KW-0012">Acyltransferase</keyword>
<sequence length="169" mass="18601">MTEVDAICLRPWAEGDLGLLRAQNTPEMLAHLGGPESEEAVVDRHRRYVELSASGAGRMYVVLLGPDSVVAGSIGFWEKEWDGTPVYETGWHVLPGFQRRGVATRAAVAVARIAAAEGDREELHAFPPVVNTASVGVCRKAGFAWRGEHDFEYPKGTWIRCEDWWAPLG</sequence>
<evidence type="ECO:0000256" key="1">
    <source>
        <dbReference type="ARBA" id="ARBA00022679"/>
    </source>
</evidence>
<dbReference type="AlphaFoldDB" id="A0A9X3AGG0"/>
<comment type="caution">
    <text evidence="5">The sequence shown here is derived from an EMBL/GenBank/DDBJ whole genome shotgun (WGS) entry which is preliminary data.</text>
</comment>
<dbReference type="PANTHER" id="PTHR43792">
    <property type="entry name" value="GNAT FAMILY, PUTATIVE (AFU_ORTHOLOGUE AFUA_3G00765)-RELATED-RELATED"/>
    <property type="match status" value="1"/>
</dbReference>
<keyword evidence="6" id="KW-1185">Reference proteome</keyword>
<evidence type="ECO:0000256" key="3">
    <source>
        <dbReference type="ARBA" id="ARBA00038502"/>
    </source>
</evidence>
<evidence type="ECO:0000259" key="4">
    <source>
        <dbReference type="PROSITE" id="PS51186"/>
    </source>
</evidence>
<evidence type="ECO:0000313" key="6">
    <source>
        <dbReference type="Proteomes" id="UP001141259"/>
    </source>
</evidence>
<dbReference type="InterPro" id="IPR000182">
    <property type="entry name" value="GNAT_dom"/>
</dbReference>
<proteinExistence type="inferred from homology"/>
<dbReference type="InterPro" id="IPR051531">
    <property type="entry name" value="N-acetyltransferase"/>
</dbReference>
<keyword evidence="1" id="KW-0808">Transferase</keyword>
<dbReference type="PANTHER" id="PTHR43792:SF8">
    <property type="entry name" value="[RIBOSOMAL PROTEIN US5]-ALANINE N-ACETYLTRANSFERASE"/>
    <property type="match status" value="1"/>
</dbReference>
<name>A0A9X3AGG0_9PSEU</name>
<feature type="domain" description="N-acetyltransferase" evidence="4">
    <location>
        <begin position="7"/>
        <end position="164"/>
    </location>
</feature>